<evidence type="ECO:0000313" key="3">
    <source>
        <dbReference type="EMBL" id="AWK88159.1"/>
    </source>
</evidence>
<feature type="domain" description="UspA" evidence="2">
    <location>
        <begin position="6"/>
        <end position="154"/>
    </location>
</feature>
<organism evidence="3 4">
    <name type="scientific">Azospirillum thermophilum</name>
    <dbReference type="NCBI Taxonomy" id="2202148"/>
    <lineage>
        <taxon>Bacteria</taxon>
        <taxon>Pseudomonadati</taxon>
        <taxon>Pseudomonadota</taxon>
        <taxon>Alphaproteobacteria</taxon>
        <taxon>Rhodospirillales</taxon>
        <taxon>Azospirillaceae</taxon>
        <taxon>Azospirillum</taxon>
    </lineage>
</organism>
<dbReference type="SUPFAM" id="SSF52402">
    <property type="entry name" value="Adenine nucleotide alpha hydrolases-like"/>
    <property type="match status" value="1"/>
</dbReference>
<dbReference type="PANTHER" id="PTHR46268:SF15">
    <property type="entry name" value="UNIVERSAL STRESS PROTEIN HP_0031"/>
    <property type="match status" value="1"/>
</dbReference>
<evidence type="ECO:0000259" key="2">
    <source>
        <dbReference type="Pfam" id="PF00582"/>
    </source>
</evidence>
<dbReference type="Pfam" id="PF00582">
    <property type="entry name" value="Usp"/>
    <property type="match status" value="1"/>
</dbReference>
<dbReference type="InterPro" id="IPR006016">
    <property type="entry name" value="UspA"/>
</dbReference>
<sequence>MSYFLDRIVYATELEPDDARVFRHAVGLARQFDAKLHVITVAKGRDQPRIDDYLSHEEIARLHADAADALHVRLESRIDAFCTANPDLDARGVIAELHVRDGDAAAQILALAGRVGAGMIVLGSHGHSPLGEMLIGSVAHTVLVRSRVPVLLVPINTH</sequence>
<comment type="similarity">
    <text evidence="1">Belongs to the universal stress protein A family.</text>
</comment>
<dbReference type="Proteomes" id="UP000245629">
    <property type="component" value="Chromosome 3"/>
</dbReference>
<dbReference type="PANTHER" id="PTHR46268">
    <property type="entry name" value="STRESS RESPONSE PROTEIN NHAX"/>
    <property type="match status" value="1"/>
</dbReference>
<proteinExistence type="inferred from homology"/>
<dbReference type="InterPro" id="IPR014729">
    <property type="entry name" value="Rossmann-like_a/b/a_fold"/>
</dbReference>
<dbReference type="CDD" id="cd00293">
    <property type="entry name" value="USP-like"/>
    <property type="match status" value="1"/>
</dbReference>
<gene>
    <name evidence="3" type="ORF">DEW08_18725</name>
</gene>
<dbReference type="InterPro" id="IPR006015">
    <property type="entry name" value="Universal_stress_UspA"/>
</dbReference>
<reference evidence="4" key="1">
    <citation type="submission" date="2018-05" db="EMBL/GenBank/DDBJ databases">
        <title>Azospirillum thermophila sp. nov., a novel isolated from hot spring.</title>
        <authorList>
            <person name="Zhao Z."/>
        </authorList>
    </citation>
    <scope>NUCLEOTIDE SEQUENCE [LARGE SCALE GENOMIC DNA]</scope>
    <source>
        <strain evidence="4">CFH 70021</strain>
    </source>
</reference>
<accession>A0A2S2CUL3</accession>
<name>A0A2S2CUL3_9PROT</name>
<dbReference type="Gene3D" id="3.40.50.620">
    <property type="entry name" value="HUPs"/>
    <property type="match status" value="1"/>
</dbReference>
<dbReference type="KEGG" id="azz:DEW08_18725"/>
<dbReference type="OrthoDB" id="5564966at2"/>
<protein>
    <submittedName>
        <fullName evidence="3">Universal stress protein</fullName>
    </submittedName>
</protein>
<evidence type="ECO:0000256" key="1">
    <source>
        <dbReference type="ARBA" id="ARBA00008791"/>
    </source>
</evidence>
<keyword evidence="4" id="KW-1185">Reference proteome</keyword>
<evidence type="ECO:0000313" key="4">
    <source>
        <dbReference type="Proteomes" id="UP000245629"/>
    </source>
</evidence>
<dbReference type="AlphaFoldDB" id="A0A2S2CUL3"/>
<dbReference type="PRINTS" id="PR01438">
    <property type="entry name" value="UNVRSLSTRESS"/>
</dbReference>
<dbReference type="RefSeq" id="WP_109330143.1">
    <property type="nucleotide sequence ID" value="NZ_CP029354.1"/>
</dbReference>
<dbReference type="EMBL" id="CP029354">
    <property type="protein sequence ID" value="AWK88159.1"/>
    <property type="molecule type" value="Genomic_DNA"/>
</dbReference>